<evidence type="ECO:0000259" key="4">
    <source>
        <dbReference type="PROSITE" id="PS51387"/>
    </source>
</evidence>
<comment type="similarity">
    <text evidence="1">Belongs to the oxygen-dependent FAD-linked oxidoreductase family.</text>
</comment>
<evidence type="ECO:0000313" key="6">
    <source>
        <dbReference type="Proteomes" id="UP000184356"/>
    </source>
</evidence>
<organism evidence="5 6">
    <name type="scientific">Aspergillus sydowii CBS 593.65</name>
    <dbReference type="NCBI Taxonomy" id="1036612"/>
    <lineage>
        <taxon>Eukaryota</taxon>
        <taxon>Fungi</taxon>
        <taxon>Dikarya</taxon>
        <taxon>Ascomycota</taxon>
        <taxon>Pezizomycotina</taxon>
        <taxon>Eurotiomycetes</taxon>
        <taxon>Eurotiomycetidae</taxon>
        <taxon>Eurotiales</taxon>
        <taxon>Aspergillaceae</taxon>
        <taxon>Aspergillus</taxon>
        <taxon>Aspergillus subgen. Nidulantes</taxon>
    </lineage>
</organism>
<proteinExistence type="inferred from homology"/>
<dbReference type="Pfam" id="PF08031">
    <property type="entry name" value="BBE"/>
    <property type="match status" value="1"/>
</dbReference>
<dbReference type="InterPro" id="IPR012951">
    <property type="entry name" value="BBE"/>
</dbReference>
<evidence type="ECO:0000313" key="5">
    <source>
        <dbReference type="EMBL" id="OJJ63378.1"/>
    </source>
</evidence>
<keyword evidence="6" id="KW-1185">Reference proteome</keyword>
<feature type="chain" id="PRO_5012679665" description="FAD-binding PCMH-type domain-containing protein" evidence="3">
    <location>
        <begin position="21"/>
        <end position="588"/>
    </location>
</feature>
<reference evidence="6" key="1">
    <citation type="journal article" date="2017" name="Genome Biol.">
        <title>Comparative genomics reveals high biological diversity and specific adaptations in the industrially and medically important fungal genus Aspergillus.</title>
        <authorList>
            <person name="de Vries R.P."/>
            <person name="Riley R."/>
            <person name="Wiebenga A."/>
            <person name="Aguilar-Osorio G."/>
            <person name="Amillis S."/>
            <person name="Uchima C.A."/>
            <person name="Anderluh G."/>
            <person name="Asadollahi M."/>
            <person name="Askin M."/>
            <person name="Barry K."/>
            <person name="Battaglia E."/>
            <person name="Bayram O."/>
            <person name="Benocci T."/>
            <person name="Braus-Stromeyer S.A."/>
            <person name="Caldana C."/>
            <person name="Canovas D."/>
            <person name="Cerqueira G.C."/>
            <person name="Chen F."/>
            <person name="Chen W."/>
            <person name="Choi C."/>
            <person name="Clum A."/>
            <person name="Dos Santos R.A."/>
            <person name="Damasio A.R."/>
            <person name="Diallinas G."/>
            <person name="Emri T."/>
            <person name="Fekete E."/>
            <person name="Flipphi M."/>
            <person name="Freyberg S."/>
            <person name="Gallo A."/>
            <person name="Gournas C."/>
            <person name="Habgood R."/>
            <person name="Hainaut M."/>
            <person name="Harispe M.L."/>
            <person name="Henrissat B."/>
            <person name="Hilden K.S."/>
            <person name="Hope R."/>
            <person name="Hossain A."/>
            <person name="Karabika E."/>
            <person name="Karaffa L."/>
            <person name="Karanyi Z."/>
            <person name="Krasevec N."/>
            <person name="Kuo A."/>
            <person name="Kusch H."/>
            <person name="LaButti K."/>
            <person name="Lagendijk E.L."/>
            <person name="Lapidus A."/>
            <person name="Levasseur A."/>
            <person name="Lindquist E."/>
            <person name="Lipzen A."/>
            <person name="Logrieco A.F."/>
            <person name="MacCabe A."/>
            <person name="Maekelae M.R."/>
            <person name="Malavazi I."/>
            <person name="Melin P."/>
            <person name="Meyer V."/>
            <person name="Mielnichuk N."/>
            <person name="Miskei M."/>
            <person name="Molnar A.P."/>
            <person name="Mule G."/>
            <person name="Ngan C.Y."/>
            <person name="Orejas M."/>
            <person name="Orosz E."/>
            <person name="Ouedraogo J.P."/>
            <person name="Overkamp K.M."/>
            <person name="Park H.-S."/>
            <person name="Perrone G."/>
            <person name="Piumi F."/>
            <person name="Punt P.J."/>
            <person name="Ram A.F."/>
            <person name="Ramon A."/>
            <person name="Rauscher S."/>
            <person name="Record E."/>
            <person name="Riano-Pachon D.M."/>
            <person name="Robert V."/>
            <person name="Roehrig J."/>
            <person name="Ruller R."/>
            <person name="Salamov A."/>
            <person name="Salih N.S."/>
            <person name="Samson R.A."/>
            <person name="Sandor E."/>
            <person name="Sanguinetti M."/>
            <person name="Schuetze T."/>
            <person name="Sepcic K."/>
            <person name="Shelest E."/>
            <person name="Sherlock G."/>
            <person name="Sophianopoulou V."/>
            <person name="Squina F.M."/>
            <person name="Sun H."/>
            <person name="Susca A."/>
            <person name="Todd R.B."/>
            <person name="Tsang A."/>
            <person name="Unkles S.E."/>
            <person name="van de Wiele N."/>
            <person name="van Rossen-Uffink D."/>
            <person name="Oliveira J.V."/>
            <person name="Vesth T.C."/>
            <person name="Visser J."/>
            <person name="Yu J.-H."/>
            <person name="Zhou M."/>
            <person name="Andersen M.R."/>
            <person name="Archer D.B."/>
            <person name="Baker S.E."/>
            <person name="Benoit I."/>
            <person name="Brakhage A.A."/>
            <person name="Braus G.H."/>
            <person name="Fischer R."/>
            <person name="Frisvad J.C."/>
            <person name="Goldman G.H."/>
            <person name="Houbraken J."/>
            <person name="Oakley B."/>
            <person name="Pocsi I."/>
            <person name="Scazzocchio C."/>
            <person name="Seiboth B."/>
            <person name="vanKuyk P.A."/>
            <person name="Wortman J."/>
            <person name="Dyer P.S."/>
            <person name="Grigoriev I.V."/>
        </authorList>
    </citation>
    <scope>NUCLEOTIDE SEQUENCE [LARGE SCALE GENOMIC DNA]</scope>
    <source>
        <strain evidence="6">CBS 593.65</strain>
    </source>
</reference>
<evidence type="ECO:0000256" key="1">
    <source>
        <dbReference type="ARBA" id="ARBA00005466"/>
    </source>
</evidence>
<feature type="signal peptide" evidence="3">
    <location>
        <begin position="1"/>
        <end position="20"/>
    </location>
</feature>
<dbReference type="Pfam" id="PF01565">
    <property type="entry name" value="FAD_binding_4"/>
    <property type="match status" value="1"/>
</dbReference>
<dbReference type="STRING" id="1036612.A0A1L9TVI3"/>
<dbReference type="GO" id="GO:0071949">
    <property type="term" value="F:FAD binding"/>
    <property type="evidence" value="ECO:0007669"/>
    <property type="project" value="InterPro"/>
</dbReference>
<dbReference type="VEuPathDB" id="FungiDB:ASPSYDRAFT_139049"/>
<dbReference type="InterPro" id="IPR006094">
    <property type="entry name" value="Oxid_FAD_bind_N"/>
</dbReference>
<dbReference type="InterPro" id="IPR016166">
    <property type="entry name" value="FAD-bd_PCMH"/>
</dbReference>
<dbReference type="SUPFAM" id="SSF56176">
    <property type="entry name" value="FAD-binding/transporter-associated domain-like"/>
    <property type="match status" value="1"/>
</dbReference>
<name>A0A1L9TVI3_9EURO</name>
<sequence>MKFLLLSLFNLLAYANSVSSYCRCRPHQSCWPSSEEWNALNNSVNGNLAAVRPVAAVCHNGGAQSEACQAVQALWTNSTWRASQPGAVQYVNWEAWPEHNQTCHIENPFNQPCGQGRISLYSTVATSASDIQNTVRFAKTHNLRLAIKNSGHCFLGRSTAPESLQILTNGMKDIDIVDDFTPKGAPSGRAGESAVTIAAGVSLQELYRALGETQKVVVAGASHTVGAAGGYIQGGGHSFLGTWKGMASDNALQFTVVTADGELVVANEYQNRDLFWALRGGGGGTFGVVVDVTLRTFDEAPVIMSNLNITTPSGNPSFWEAMTQFHAHLPALNDAGGAGYYYIFPQLPLTGNTTVSGFTIALFFPNQTNVTKVDQVFAPLLRSLNSTAAVETQYRALSLPNINTLISGVLLRSDADETGSIALVGSRLFSRDLLVSKDGPGRLVSTLRSLLNASGKIATGHIVAGGTVAQNRGKIDSALNPAWREAAAHITIGASWDPNASLAEQKAIRKNLTDVEVEQLRSVEGANKMGAYLNEANAYEKGFQSSFWGSNYHRLYAIKQKWDPAGLFITRSGVGSEDWDAEGLCRDY</sequence>
<dbReference type="AlphaFoldDB" id="A0A1L9TVI3"/>
<dbReference type="OrthoDB" id="9983560at2759"/>
<dbReference type="PANTHER" id="PTHR13878">
    <property type="entry name" value="GULONOLACTONE OXIDASE"/>
    <property type="match status" value="1"/>
</dbReference>
<dbReference type="InterPro" id="IPR016169">
    <property type="entry name" value="FAD-bd_PCMH_sub2"/>
</dbReference>
<dbReference type="RefSeq" id="XP_040707184.1">
    <property type="nucleotide sequence ID" value="XM_040840903.1"/>
</dbReference>
<dbReference type="InterPro" id="IPR036318">
    <property type="entry name" value="FAD-bd_PCMH-like_sf"/>
</dbReference>
<protein>
    <recommendedName>
        <fullName evidence="4">FAD-binding PCMH-type domain-containing protein</fullName>
    </recommendedName>
</protein>
<dbReference type="EMBL" id="KV878582">
    <property type="protein sequence ID" value="OJJ63378.1"/>
    <property type="molecule type" value="Genomic_DNA"/>
</dbReference>
<keyword evidence="3" id="KW-0732">Signal</keyword>
<dbReference type="GO" id="GO:0016491">
    <property type="term" value="F:oxidoreductase activity"/>
    <property type="evidence" value="ECO:0007669"/>
    <property type="project" value="UniProtKB-KW"/>
</dbReference>
<dbReference type="GeneID" id="63756976"/>
<evidence type="ECO:0000256" key="3">
    <source>
        <dbReference type="SAM" id="SignalP"/>
    </source>
</evidence>
<feature type="domain" description="FAD-binding PCMH-type" evidence="4">
    <location>
        <begin position="113"/>
        <end position="299"/>
    </location>
</feature>
<dbReference type="PROSITE" id="PS51387">
    <property type="entry name" value="FAD_PCMH"/>
    <property type="match status" value="1"/>
</dbReference>
<gene>
    <name evidence="5" type="ORF">ASPSYDRAFT_139049</name>
</gene>
<dbReference type="InterPro" id="IPR050432">
    <property type="entry name" value="FAD-linked_Oxidoreductases_BP"/>
</dbReference>
<evidence type="ECO:0000256" key="2">
    <source>
        <dbReference type="ARBA" id="ARBA00023002"/>
    </source>
</evidence>
<accession>A0A1L9TVI3</accession>
<dbReference type="Gene3D" id="3.30.465.10">
    <property type="match status" value="2"/>
</dbReference>
<dbReference type="PANTHER" id="PTHR13878:SF155">
    <property type="entry name" value="ALCOHOL OXIDASE, PUTATIVE (AFU_ORTHOLOGUE AFUA_4G00430)-RELATED"/>
    <property type="match status" value="1"/>
</dbReference>
<keyword evidence="2" id="KW-0560">Oxidoreductase</keyword>
<dbReference type="Proteomes" id="UP000184356">
    <property type="component" value="Unassembled WGS sequence"/>
</dbReference>